<accession>F4GHI8</accession>
<dbReference type="OrthoDB" id="9805185at2"/>
<dbReference type="STRING" id="760011.Spico_1372"/>
<dbReference type="EMBL" id="CP002659">
    <property type="protein sequence ID" value="AEC02577.1"/>
    <property type="molecule type" value="Genomic_DNA"/>
</dbReference>
<dbReference type="Proteomes" id="UP000007939">
    <property type="component" value="Chromosome"/>
</dbReference>
<dbReference type="AlphaFoldDB" id="F4GHI8"/>
<dbReference type="InterPro" id="IPR001347">
    <property type="entry name" value="SIS_dom"/>
</dbReference>
<feature type="domain" description="SIS" evidence="1">
    <location>
        <begin position="9"/>
        <end position="144"/>
    </location>
</feature>
<protein>
    <recommendedName>
        <fullName evidence="1">SIS domain-containing protein</fullName>
    </recommendedName>
</protein>
<evidence type="ECO:0000313" key="2">
    <source>
        <dbReference type="EMBL" id="AEC02577.1"/>
    </source>
</evidence>
<dbReference type="GO" id="GO:0097367">
    <property type="term" value="F:carbohydrate derivative binding"/>
    <property type="evidence" value="ECO:0007669"/>
    <property type="project" value="InterPro"/>
</dbReference>
<dbReference type="HOGENOM" id="CLU_089975_0_0_12"/>
<proteinExistence type="predicted"/>
<reference evidence="3" key="1">
    <citation type="submission" date="2011-04" db="EMBL/GenBank/DDBJ databases">
        <title>The complete genome of Spirochaeta coccoides DSM 17374.</title>
        <authorList>
            <person name="Lucas S."/>
            <person name="Copeland A."/>
            <person name="Lapidus A."/>
            <person name="Bruce D."/>
            <person name="Goodwin L."/>
            <person name="Pitluck S."/>
            <person name="Peters L."/>
            <person name="Kyrpides N."/>
            <person name="Mavromatis K."/>
            <person name="Pagani I."/>
            <person name="Ivanova N."/>
            <person name="Ovchinnikova G."/>
            <person name="Lu M."/>
            <person name="Detter J.C."/>
            <person name="Tapia R."/>
            <person name="Han C."/>
            <person name="Land M."/>
            <person name="Hauser L."/>
            <person name="Markowitz V."/>
            <person name="Cheng J.-F."/>
            <person name="Hugenholtz P."/>
            <person name="Woyke T."/>
            <person name="Wu D."/>
            <person name="Spring S."/>
            <person name="Schroeder M."/>
            <person name="Brambilla E."/>
            <person name="Klenk H.-P."/>
            <person name="Eisen J.A."/>
        </authorList>
    </citation>
    <scope>NUCLEOTIDE SEQUENCE [LARGE SCALE GENOMIC DNA]</scope>
    <source>
        <strain evidence="3">ATCC BAA-1237 / DSM 17374 / SPN1</strain>
    </source>
</reference>
<sequence length="253" mass="27113">MTTELLKNDICALLDLIAREEKARIATAAAKIFNIVSADGIVHVLGVGAHSMLAAEEVLWRAGGLAAWNPIIDPGTSLVNGAKKTICFERLPGYGIGVLDAYGVGLRGTDEAMVLINAYGVNTMSLEVAYECRKRGVFTIGVTSMAYALSVPADAPIRHVLGKNLYQETDIFIDSHVPEGDALLTIGNVGQKVGSVSTMCNCFIMNALVCAVVEEFDKRGMEPPIFASANTAEGMAGNERWEKKYAPLVRHLL</sequence>
<dbReference type="Gene3D" id="3.40.50.10490">
    <property type="entry name" value="Glucose-6-phosphate isomerase like protein, domain 1"/>
    <property type="match status" value="1"/>
</dbReference>
<dbReference type="RefSeq" id="WP_013739972.1">
    <property type="nucleotide sequence ID" value="NC_015436.1"/>
</dbReference>
<name>F4GHI8_PARC1</name>
<dbReference type="InterPro" id="IPR046348">
    <property type="entry name" value="SIS_dom_sf"/>
</dbReference>
<dbReference type="GO" id="GO:1901135">
    <property type="term" value="P:carbohydrate derivative metabolic process"/>
    <property type="evidence" value="ECO:0007669"/>
    <property type="project" value="InterPro"/>
</dbReference>
<dbReference type="KEGG" id="scc:Spico_1372"/>
<dbReference type="Pfam" id="PF13580">
    <property type="entry name" value="SIS_2"/>
    <property type="match status" value="1"/>
</dbReference>
<dbReference type="SUPFAM" id="SSF53697">
    <property type="entry name" value="SIS domain"/>
    <property type="match status" value="1"/>
</dbReference>
<keyword evidence="3" id="KW-1185">Reference proteome</keyword>
<dbReference type="eggNOG" id="COG4821">
    <property type="taxonomic scope" value="Bacteria"/>
</dbReference>
<evidence type="ECO:0000259" key="1">
    <source>
        <dbReference type="Pfam" id="PF13580"/>
    </source>
</evidence>
<gene>
    <name evidence="2" type="ordered locus">Spico_1372</name>
</gene>
<dbReference type="NCBIfam" id="NF002805">
    <property type="entry name" value="PRK02947.1"/>
    <property type="match status" value="1"/>
</dbReference>
<reference evidence="2 3" key="2">
    <citation type="journal article" date="2012" name="Stand. Genomic Sci.">
        <title>Complete genome sequence of the termite hindgut bacterium Spirochaeta coccoides type strain (SPN1(T)), reclassification in the genus Sphaerochaeta as Sphaerochaeta coccoides comb. nov. and emendations of the family Spirochaetaceae and the genus Sphaerochaeta.</title>
        <authorList>
            <person name="Abt B."/>
            <person name="Han C."/>
            <person name="Scheuner C."/>
            <person name="Lu M."/>
            <person name="Lapidus A."/>
            <person name="Nolan M."/>
            <person name="Lucas S."/>
            <person name="Hammon N."/>
            <person name="Deshpande S."/>
            <person name="Cheng J.F."/>
            <person name="Tapia R."/>
            <person name="Goodwin L.A."/>
            <person name="Pitluck S."/>
            <person name="Liolios K."/>
            <person name="Pagani I."/>
            <person name="Ivanova N."/>
            <person name="Mavromatis K."/>
            <person name="Mikhailova N."/>
            <person name="Huntemann M."/>
            <person name="Pati A."/>
            <person name="Chen A."/>
            <person name="Palaniappan K."/>
            <person name="Land M."/>
            <person name="Hauser L."/>
            <person name="Brambilla E.M."/>
            <person name="Rohde M."/>
            <person name="Spring S."/>
            <person name="Gronow S."/>
            <person name="Goker M."/>
            <person name="Woyke T."/>
            <person name="Bristow J."/>
            <person name="Eisen J.A."/>
            <person name="Markowitz V."/>
            <person name="Hugenholtz P."/>
            <person name="Kyrpides N.C."/>
            <person name="Klenk H.P."/>
            <person name="Detter J.C."/>
        </authorList>
    </citation>
    <scope>NUCLEOTIDE SEQUENCE [LARGE SCALE GENOMIC DNA]</scope>
    <source>
        <strain evidence="3">ATCC BAA-1237 / DSM 17374 / SPN1</strain>
    </source>
</reference>
<organism evidence="2 3">
    <name type="scientific">Parasphaerochaeta coccoides (strain ATCC BAA-1237 / DSM 17374 / SPN1)</name>
    <name type="common">Sphaerochaeta coccoides</name>
    <dbReference type="NCBI Taxonomy" id="760011"/>
    <lineage>
        <taxon>Bacteria</taxon>
        <taxon>Pseudomonadati</taxon>
        <taxon>Spirochaetota</taxon>
        <taxon>Spirochaetia</taxon>
        <taxon>Spirochaetales</taxon>
        <taxon>Sphaerochaetaceae</taxon>
        <taxon>Parasphaerochaeta</taxon>
    </lineage>
</organism>
<evidence type="ECO:0000313" key="3">
    <source>
        <dbReference type="Proteomes" id="UP000007939"/>
    </source>
</evidence>